<evidence type="ECO:0000313" key="4">
    <source>
        <dbReference type="Proteomes" id="UP000886833"/>
    </source>
</evidence>
<organism evidence="3 4">
    <name type="scientific">Candidatus Onthousia faecipullorum</name>
    <dbReference type="NCBI Taxonomy" id="2840887"/>
    <lineage>
        <taxon>Bacteria</taxon>
        <taxon>Bacillati</taxon>
        <taxon>Bacillota</taxon>
        <taxon>Bacilli</taxon>
        <taxon>Candidatus Onthousia</taxon>
    </lineage>
</organism>
<feature type="transmembrane region" description="Helical" evidence="1">
    <location>
        <begin position="6"/>
        <end position="22"/>
    </location>
</feature>
<dbReference type="SUPFAM" id="SSF55874">
    <property type="entry name" value="ATPase domain of HSP90 chaperone/DNA topoisomerase II/histidine kinase"/>
    <property type="match status" value="1"/>
</dbReference>
<keyword evidence="1" id="KW-0812">Transmembrane</keyword>
<proteinExistence type="predicted"/>
<name>A0A9D1GAL2_9FIRM</name>
<evidence type="ECO:0000256" key="1">
    <source>
        <dbReference type="SAM" id="Phobius"/>
    </source>
</evidence>
<reference evidence="3" key="2">
    <citation type="journal article" date="2021" name="PeerJ">
        <title>Extensive microbial diversity within the chicken gut microbiome revealed by metagenomics and culture.</title>
        <authorList>
            <person name="Gilroy R."/>
            <person name="Ravi A."/>
            <person name="Getino M."/>
            <person name="Pursley I."/>
            <person name="Horton D.L."/>
            <person name="Alikhan N.F."/>
            <person name="Baker D."/>
            <person name="Gharbi K."/>
            <person name="Hall N."/>
            <person name="Watson M."/>
            <person name="Adriaenssens E.M."/>
            <person name="Foster-Nyarko E."/>
            <person name="Jarju S."/>
            <person name="Secka A."/>
            <person name="Antonio M."/>
            <person name="Oren A."/>
            <person name="Chaudhuri R.R."/>
            <person name="La Ragione R."/>
            <person name="Hildebrand F."/>
            <person name="Pallen M.J."/>
        </authorList>
    </citation>
    <scope>NUCLEOTIDE SEQUENCE</scope>
    <source>
        <strain evidence="3">CHK195-26880</strain>
    </source>
</reference>
<feature type="transmembrane region" description="Helical" evidence="1">
    <location>
        <begin position="34"/>
        <end position="51"/>
    </location>
</feature>
<accession>A0A9D1GAL2</accession>
<feature type="transmembrane region" description="Helical" evidence="1">
    <location>
        <begin position="116"/>
        <end position="139"/>
    </location>
</feature>
<reference evidence="3" key="1">
    <citation type="submission" date="2020-10" db="EMBL/GenBank/DDBJ databases">
        <authorList>
            <person name="Gilroy R."/>
        </authorList>
    </citation>
    <scope>NUCLEOTIDE SEQUENCE</scope>
    <source>
        <strain evidence="3">CHK195-26880</strain>
    </source>
</reference>
<feature type="transmembrane region" description="Helical" evidence="1">
    <location>
        <begin position="57"/>
        <end position="75"/>
    </location>
</feature>
<comment type="caution">
    <text evidence="3">The sequence shown here is derived from an EMBL/GenBank/DDBJ whole genome shotgun (WGS) entry which is preliminary data.</text>
</comment>
<dbReference type="Pfam" id="PF14501">
    <property type="entry name" value="HATPase_c_5"/>
    <property type="match status" value="1"/>
</dbReference>
<dbReference type="AlphaFoldDB" id="A0A9D1GAL2"/>
<evidence type="ECO:0000313" key="3">
    <source>
        <dbReference type="EMBL" id="HIT37383.1"/>
    </source>
</evidence>
<gene>
    <name evidence="3" type="ORF">IAB59_02745</name>
</gene>
<keyword evidence="1" id="KW-1133">Transmembrane helix</keyword>
<feature type="transmembrane region" description="Helical" evidence="1">
    <location>
        <begin position="159"/>
        <end position="179"/>
    </location>
</feature>
<dbReference type="PANTHER" id="PTHR40448:SF1">
    <property type="entry name" value="TWO-COMPONENT SENSOR HISTIDINE KINASE"/>
    <property type="match status" value="1"/>
</dbReference>
<sequence>MLPLIVKFIIGLIMAITSFLIVKKLTKNNEKISLYTVIIILILTLPTVILYQTKYNAFILLITYVLSIILYRRYFKINIVTSIILCSCEILILTLSDLFISSINLTIFSYEEIRNVWYISIVNNLIIGLLSIGISSIKFLSNRINYLCKKIDNKTGYKIAIFATISILIIAILFYNITTIFKLDLYYSITIIALVGLFILYYFYISEKANYEKLNDEYNILFDYVQNFENWIDDEQMYRHELKNNLSIIRSMTNNKKIIEKIDEMIKFSIIIDDKDIEDLKNIPKGGLKGLLYYKVALAKNKKVKMVVEVSPKVETILKKLPNKKNRDICIILGIYLDNALEAAEESKEKTISLEIYEANKKINFTISNTYKNIIPLKTMRKKGFSTKGKSHGKGLYYADKMVNKVKWIEISQIFLNNYFIQKICVK</sequence>
<keyword evidence="1" id="KW-0472">Membrane</keyword>
<dbReference type="PANTHER" id="PTHR40448">
    <property type="entry name" value="TWO-COMPONENT SENSOR HISTIDINE KINASE"/>
    <property type="match status" value="1"/>
</dbReference>
<feature type="transmembrane region" description="Helical" evidence="1">
    <location>
        <begin position="185"/>
        <end position="204"/>
    </location>
</feature>
<dbReference type="Gene3D" id="3.30.565.10">
    <property type="entry name" value="Histidine kinase-like ATPase, C-terminal domain"/>
    <property type="match status" value="1"/>
</dbReference>
<feature type="domain" description="Sensor histidine kinase NatK-like C-terminal" evidence="2">
    <location>
        <begin position="327"/>
        <end position="426"/>
    </location>
</feature>
<dbReference type="GO" id="GO:0042802">
    <property type="term" value="F:identical protein binding"/>
    <property type="evidence" value="ECO:0007669"/>
    <property type="project" value="TreeGrafter"/>
</dbReference>
<dbReference type="InterPro" id="IPR032834">
    <property type="entry name" value="NatK-like_C"/>
</dbReference>
<dbReference type="Proteomes" id="UP000886833">
    <property type="component" value="Unassembled WGS sequence"/>
</dbReference>
<evidence type="ECO:0000259" key="2">
    <source>
        <dbReference type="Pfam" id="PF14501"/>
    </source>
</evidence>
<dbReference type="InterPro" id="IPR036890">
    <property type="entry name" value="HATPase_C_sf"/>
</dbReference>
<feature type="transmembrane region" description="Helical" evidence="1">
    <location>
        <begin position="82"/>
        <end position="110"/>
    </location>
</feature>
<protein>
    <submittedName>
        <fullName evidence="3">GHKL domain-containing protein</fullName>
    </submittedName>
</protein>
<dbReference type="EMBL" id="DVKQ01000031">
    <property type="protein sequence ID" value="HIT37383.1"/>
    <property type="molecule type" value="Genomic_DNA"/>
</dbReference>